<feature type="compositionally biased region" description="Basic and acidic residues" evidence="1">
    <location>
        <begin position="95"/>
        <end position="112"/>
    </location>
</feature>
<proteinExistence type="predicted"/>
<reference evidence="3" key="2">
    <citation type="journal article" date="2017" name="Nat. Plants">
        <title>The Aegilops tauschii genome reveals multiple impacts of transposons.</title>
        <authorList>
            <person name="Zhao G."/>
            <person name="Zou C."/>
            <person name="Li K."/>
            <person name="Wang K."/>
            <person name="Li T."/>
            <person name="Gao L."/>
            <person name="Zhang X."/>
            <person name="Wang H."/>
            <person name="Yang Z."/>
            <person name="Liu X."/>
            <person name="Jiang W."/>
            <person name="Mao L."/>
            <person name="Kong X."/>
            <person name="Jiao Y."/>
            <person name="Jia J."/>
        </authorList>
    </citation>
    <scope>NUCLEOTIDE SEQUENCE [LARGE SCALE GENOMIC DNA]</scope>
    <source>
        <strain evidence="3">cv. AL8/78</strain>
    </source>
</reference>
<dbReference type="EnsemblPlants" id="AET5Gv20943900.3">
    <property type="protein sequence ID" value="AET5Gv20943900.3"/>
    <property type="gene ID" value="AET5Gv20943900"/>
</dbReference>
<evidence type="ECO:0000313" key="2">
    <source>
        <dbReference type="EnsemblPlants" id="AET5Gv20943900.3"/>
    </source>
</evidence>
<protein>
    <submittedName>
        <fullName evidence="2">Uncharacterized protein</fullName>
    </submittedName>
</protein>
<sequence>MVGKEGLYFSGDLYDVHVLSCGDHGSSDTMCIDFCQCRTTFVLSVCPAPTWLLGPPQQVINWVTSYLGLRRRARFAEADTSAAIDGEEGSGGAPRKFEQREKEGVWVSEKAEGVTPPAHMDVPNPA</sequence>
<evidence type="ECO:0000313" key="3">
    <source>
        <dbReference type="Proteomes" id="UP000015105"/>
    </source>
</evidence>
<evidence type="ECO:0000256" key="1">
    <source>
        <dbReference type="SAM" id="MobiDB-lite"/>
    </source>
</evidence>
<reference evidence="2" key="5">
    <citation type="journal article" date="2021" name="G3 (Bethesda)">
        <title>Aegilops tauschii genome assembly Aet v5.0 features greater sequence contiguity and improved annotation.</title>
        <authorList>
            <person name="Wang L."/>
            <person name="Zhu T."/>
            <person name="Rodriguez J.C."/>
            <person name="Deal K.R."/>
            <person name="Dubcovsky J."/>
            <person name="McGuire P.E."/>
            <person name="Lux T."/>
            <person name="Spannagl M."/>
            <person name="Mayer K.F.X."/>
            <person name="Baldrich P."/>
            <person name="Meyers B.C."/>
            <person name="Huo N."/>
            <person name="Gu Y.Q."/>
            <person name="Zhou H."/>
            <person name="Devos K.M."/>
            <person name="Bennetzen J.L."/>
            <person name="Unver T."/>
            <person name="Budak H."/>
            <person name="Gulick P.J."/>
            <person name="Galiba G."/>
            <person name="Kalapos B."/>
            <person name="Nelson D.R."/>
            <person name="Li P."/>
            <person name="You F.M."/>
            <person name="Luo M.C."/>
            <person name="Dvorak J."/>
        </authorList>
    </citation>
    <scope>NUCLEOTIDE SEQUENCE [LARGE SCALE GENOMIC DNA]</scope>
    <source>
        <strain evidence="2">cv. AL8/78</strain>
    </source>
</reference>
<reference evidence="3" key="1">
    <citation type="journal article" date="2014" name="Science">
        <title>Ancient hybridizations among the ancestral genomes of bread wheat.</title>
        <authorList>
            <consortium name="International Wheat Genome Sequencing Consortium,"/>
            <person name="Marcussen T."/>
            <person name="Sandve S.R."/>
            <person name="Heier L."/>
            <person name="Spannagl M."/>
            <person name="Pfeifer M."/>
            <person name="Jakobsen K.S."/>
            <person name="Wulff B.B."/>
            <person name="Steuernagel B."/>
            <person name="Mayer K.F."/>
            <person name="Olsen O.A."/>
        </authorList>
    </citation>
    <scope>NUCLEOTIDE SEQUENCE [LARGE SCALE GENOMIC DNA]</scope>
    <source>
        <strain evidence="3">cv. AL8/78</strain>
    </source>
</reference>
<reference evidence="2" key="4">
    <citation type="submission" date="2019-03" db="UniProtKB">
        <authorList>
            <consortium name="EnsemblPlants"/>
        </authorList>
    </citation>
    <scope>IDENTIFICATION</scope>
</reference>
<dbReference type="Gramene" id="AET5Gv20943900.3">
    <property type="protein sequence ID" value="AET5Gv20943900.3"/>
    <property type="gene ID" value="AET5Gv20943900"/>
</dbReference>
<reference evidence="2" key="3">
    <citation type="journal article" date="2017" name="Nature">
        <title>Genome sequence of the progenitor of the wheat D genome Aegilops tauschii.</title>
        <authorList>
            <person name="Luo M.C."/>
            <person name="Gu Y.Q."/>
            <person name="Puiu D."/>
            <person name="Wang H."/>
            <person name="Twardziok S.O."/>
            <person name="Deal K.R."/>
            <person name="Huo N."/>
            <person name="Zhu T."/>
            <person name="Wang L."/>
            <person name="Wang Y."/>
            <person name="McGuire P.E."/>
            <person name="Liu S."/>
            <person name="Long H."/>
            <person name="Ramasamy R.K."/>
            <person name="Rodriguez J.C."/>
            <person name="Van S.L."/>
            <person name="Yuan L."/>
            <person name="Wang Z."/>
            <person name="Xia Z."/>
            <person name="Xiao L."/>
            <person name="Anderson O.D."/>
            <person name="Ouyang S."/>
            <person name="Liang Y."/>
            <person name="Zimin A.V."/>
            <person name="Pertea G."/>
            <person name="Qi P."/>
            <person name="Bennetzen J.L."/>
            <person name="Dai X."/>
            <person name="Dawson M.W."/>
            <person name="Muller H.G."/>
            <person name="Kugler K."/>
            <person name="Rivarola-Duarte L."/>
            <person name="Spannagl M."/>
            <person name="Mayer K.F.X."/>
            <person name="Lu F.H."/>
            <person name="Bevan M.W."/>
            <person name="Leroy P."/>
            <person name="Li P."/>
            <person name="You F.M."/>
            <person name="Sun Q."/>
            <person name="Liu Z."/>
            <person name="Lyons E."/>
            <person name="Wicker T."/>
            <person name="Salzberg S.L."/>
            <person name="Devos K.M."/>
            <person name="Dvorak J."/>
        </authorList>
    </citation>
    <scope>NUCLEOTIDE SEQUENCE [LARGE SCALE GENOMIC DNA]</scope>
    <source>
        <strain evidence="2">cv. AL8/78</strain>
    </source>
</reference>
<dbReference type="Proteomes" id="UP000015105">
    <property type="component" value="Chromosome 5D"/>
</dbReference>
<feature type="region of interest" description="Disordered" evidence="1">
    <location>
        <begin position="80"/>
        <end position="126"/>
    </location>
</feature>
<keyword evidence="3" id="KW-1185">Reference proteome</keyword>
<name>A0A453LXM8_AEGTS</name>
<accession>A0A453LXM8</accession>
<organism evidence="2 3">
    <name type="scientific">Aegilops tauschii subsp. strangulata</name>
    <name type="common">Goatgrass</name>
    <dbReference type="NCBI Taxonomy" id="200361"/>
    <lineage>
        <taxon>Eukaryota</taxon>
        <taxon>Viridiplantae</taxon>
        <taxon>Streptophyta</taxon>
        <taxon>Embryophyta</taxon>
        <taxon>Tracheophyta</taxon>
        <taxon>Spermatophyta</taxon>
        <taxon>Magnoliopsida</taxon>
        <taxon>Liliopsida</taxon>
        <taxon>Poales</taxon>
        <taxon>Poaceae</taxon>
        <taxon>BOP clade</taxon>
        <taxon>Pooideae</taxon>
        <taxon>Triticodae</taxon>
        <taxon>Triticeae</taxon>
        <taxon>Triticinae</taxon>
        <taxon>Aegilops</taxon>
    </lineage>
</organism>
<dbReference type="AlphaFoldDB" id="A0A453LXM8"/>